<evidence type="ECO:0000313" key="2">
    <source>
        <dbReference type="EMBL" id="TWT37954.1"/>
    </source>
</evidence>
<sequence length="217" mass="24092">MRTAMLSVSPLEFALAALVWALVLGAAALGAPQADEAPETGAVAPDQPAAAADPAAGDAPPAVDPVDAERRAVWESPEMRFARAWLEEYFRTSRQSPPAVERAYLDRLSRLSADEMRAWLQQMSMQHRQIAQENRRFAAARRQVVENAASQRTPAPVSPRVPSSGGYNYVQPLAVQRPFSGPAYDPRYNTLRSFEIVHYLDTLQIREDLYDLRNSSR</sequence>
<dbReference type="RefSeq" id="WP_146565251.1">
    <property type="nucleotide sequence ID" value="NZ_SIHJ01000001.1"/>
</dbReference>
<dbReference type="AlphaFoldDB" id="A0A5C5VH61"/>
<gene>
    <name evidence="2" type="ORF">KOR34_29200</name>
</gene>
<feature type="region of interest" description="Disordered" evidence="1">
    <location>
        <begin position="37"/>
        <end position="64"/>
    </location>
</feature>
<feature type="compositionally biased region" description="Low complexity" evidence="1">
    <location>
        <begin position="42"/>
        <end position="64"/>
    </location>
</feature>
<evidence type="ECO:0000256" key="1">
    <source>
        <dbReference type="SAM" id="MobiDB-lite"/>
    </source>
</evidence>
<evidence type="ECO:0000313" key="3">
    <source>
        <dbReference type="Proteomes" id="UP000316714"/>
    </source>
</evidence>
<organism evidence="2 3">
    <name type="scientific">Posidoniimonas corsicana</name>
    <dbReference type="NCBI Taxonomy" id="1938618"/>
    <lineage>
        <taxon>Bacteria</taxon>
        <taxon>Pseudomonadati</taxon>
        <taxon>Planctomycetota</taxon>
        <taxon>Planctomycetia</taxon>
        <taxon>Pirellulales</taxon>
        <taxon>Lacipirellulaceae</taxon>
        <taxon>Posidoniimonas</taxon>
    </lineage>
</organism>
<name>A0A5C5VH61_9BACT</name>
<accession>A0A5C5VH61</accession>
<reference evidence="2 3" key="1">
    <citation type="submission" date="2019-02" db="EMBL/GenBank/DDBJ databases">
        <title>Deep-cultivation of Planctomycetes and their phenomic and genomic characterization uncovers novel biology.</title>
        <authorList>
            <person name="Wiegand S."/>
            <person name="Jogler M."/>
            <person name="Boedeker C."/>
            <person name="Pinto D."/>
            <person name="Vollmers J."/>
            <person name="Rivas-Marin E."/>
            <person name="Kohn T."/>
            <person name="Peeters S.H."/>
            <person name="Heuer A."/>
            <person name="Rast P."/>
            <person name="Oberbeckmann S."/>
            <person name="Bunk B."/>
            <person name="Jeske O."/>
            <person name="Meyerdierks A."/>
            <person name="Storesund J.E."/>
            <person name="Kallscheuer N."/>
            <person name="Luecker S."/>
            <person name="Lage O.M."/>
            <person name="Pohl T."/>
            <person name="Merkel B.J."/>
            <person name="Hornburger P."/>
            <person name="Mueller R.-W."/>
            <person name="Bruemmer F."/>
            <person name="Labrenz M."/>
            <person name="Spormann A.M."/>
            <person name="Op Den Camp H."/>
            <person name="Overmann J."/>
            <person name="Amann R."/>
            <person name="Jetten M.S.M."/>
            <person name="Mascher T."/>
            <person name="Medema M.H."/>
            <person name="Devos D.P."/>
            <person name="Kaster A.-K."/>
            <person name="Ovreas L."/>
            <person name="Rohde M."/>
            <person name="Galperin M.Y."/>
            <person name="Jogler C."/>
        </authorList>
    </citation>
    <scope>NUCLEOTIDE SEQUENCE [LARGE SCALE GENOMIC DNA]</scope>
    <source>
        <strain evidence="2 3">KOR34</strain>
    </source>
</reference>
<comment type="caution">
    <text evidence="2">The sequence shown here is derived from an EMBL/GenBank/DDBJ whole genome shotgun (WGS) entry which is preliminary data.</text>
</comment>
<keyword evidence="3" id="KW-1185">Reference proteome</keyword>
<protein>
    <submittedName>
        <fullName evidence="2">Uncharacterized protein</fullName>
    </submittedName>
</protein>
<dbReference type="Proteomes" id="UP000316714">
    <property type="component" value="Unassembled WGS sequence"/>
</dbReference>
<dbReference type="EMBL" id="SIHJ01000001">
    <property type="protein sequence ID" value="TWT37954.1"/>
    <property type="molecule type" value="Genomic_DNA"/>
</dbReference>
<dbReference type="OrthoDB" id="292580at2"/>
<proteinExistence type="predicted"/>